<keyword evidence="2" id="KW-1185">Reference proteome</keyword>
<name>A0ACC1HFC1_9FUNG</name>
<evidence type="ECO:0000313" key="1">
    <source>
        <dbReference type="EMBL" id="KAJ1674036.1"/>
    </source>
</evidence>
<dbReference type="Proteomes" id="UP001145114">
    <property type="component" value="Unassembled WGS sequence"/>
</dbReference>
<protein>
    <submittedName>
        <fullName evidence="1">Phosphatidylcholine and lysophosphatidylcholine phospholipase</fullName>
    </submittedName>
</protein>
<accession>A0ACC1HFC1</accession>
<proteinExistence type="predicted"/>
<gene>
    <name evidence="1" type="primary">NTE1_1</name>
    <name evidence="1" type="ORF">EV182_004095</name>
</gene>
<sequence>MSPLAMNVDYALEWMQVRSSQVVYRRGDSNDAVHVVLSGRLRAIRQRADGQLGMIAEYGQSQAVGESGLLFDHPRTFTLHAIRDSELVRIPKTLFGALASKYPALTFHIARVVTAQGAVARQWRGQQHEHGGHETAGALDEDPLAASPLPLPLSGSGSGPAADPALPLAAGPGGYNANLKTVGIVPVHADVPVGEFARRLKQALAGQGADAVLLNSTTMSTVFGPRVFAKVGKLRIQNWLAGLEKRHRLILYVADDNVASGWTQHCIRHADCILLVGIGLGDTSIGEYERLMLGMKTTARKELVLLHPERQCPPGTTRSWLQHRIWIQAYHHVQMPLWAARGDGDGNGDGDGDGDGAAEGYVGNRGHHPQHQRQRQHYYYYYYHHQHHGSRPRRILRLLTRDIRTRMHASLNALLPHVFSPAARGLAVLRSRLRSSSGYASQVMPVGGGASQPTPSLFRGNRSDFARLARRLCNRSIGVTMSGGGARGIALIGILRAFEEAGIPVDMVGGTSIGAFVSGLYSCSAADTVSLYGRAKSFSKDMSALWRMAIDVTWPWLAYTSGNEFNRAIWKIFKDIQIEDLWLPFFCVSTNITRSKAEVHTAGFAWKYIRASMSLSSIVPPLCDTNGEMLMDGAYLDNLPVGIMQRMMRPEMVFALDIAGEDDTSLVHYGSAVSGLRVLLNHLNPFRRYKIPTLSDVQSRLSFCASSAQLEWVKKANACVYLKVPPGNTSVADFGRFDELYEKGYRYGRAWVKKWEEEGLLD</sequence>
<organism evidence="1 2">
    <name type="scientific">Spiromyces aspiralis</name>
    <dbReference type="NCBI Taxonomy" id="68401"/>
    <lineage>
        <taxon>Eukaryota</taxon>
        <taxon>Fungi</taxon>
        <taxon>Fungi incertae sedis</taxon>
        <taxon>Zoopagomycota</taxon>
        <taxon>Kickxellomycotina</taxon>
        <taxon>Kickxellomycetes</taxon>
        <taxon>Kickxellales</taxon>
        <taxon>Kickxellaceae</taxon>
        <taxon>Spiromyces</taxon>
    </lineage>
</organism>
<reference evidence="1" key="1">
    <citation type="submission" date="2022-06" db="EMBL/GenBank/DDBJ databases">
        <title>Phylogenomic reconstructions and comparative analyses of Kickxellomycotina fungi.</title>
        <authorList>
            <person name="Reynolds N.K."/>
            <person name="Stajich J.E."/>
            <person name="Barry K."/>
            <person name="Grigoriev I.V."/>
            <person name="Crous P."/>
            <person name="Smith M.E."/>
        </authorList>
    </citation>
    <scope>NUCLEOTIDE SEQUENCE</scope>
    <source>
        <strain evidence="1">RSA 2271</strain>
    </source>
</reference>
<evidence type="ECO:0000313" key="2">
    <source>
        <dbReference type="Proteomes" id="UP001145114"/>
    </source>
</evidence>
<feature type="non-terminal residue" evidence="1">
    <location>
        <position position="762"/>
    </location>
</feature>
<comment type="caution">
    <text evidence="1">The sequence shown here is derived from an EMBL/GenBank/DDBJ whole genome shotgun (WGS) entry which is preliminary data.</text>
</comment>
<dbReference type="EMBL" id="JAMZIH010006331">
    <property type="protein sequence ID" value="KAJ1674036.1"/>
    <property type="molecule type" value="Genomic_DNA"/>
</dbReference>